<comment type="cofactor">
    <cofactor evidence="1 13">
        <name>heme</name>
        <dbReference type="ChEBI" id="CHEBI:30413"/>
    </cofactor>
</comment>
<dbReference type="GeneID" id="115415487"/>
<dbReference type="GO" id="GO:0005789">
    <property type="term" value="C:endoplasmic reticulum membrane"/>
    <property type="evidence" value="ECO:0007669"/>
    <property type="project" value="UniProtKB-SubCell"/>
</dbReference>
<evidence type="ECO:0000313" key="17">
    <source>
        <dbReference type="Proteomes" id="UP000472271"/>
    </source>
</evidence>
<protein>
    <submittedName>
        <fullName evidence="16">Cytochrome P450 2K1-like</fullName>
    </submittedName>
</protein>
<dbReference type="GO" id="GO:0046222">
    <property type="term" value="P:aflatoxin metabolic process"/>
    <property type="evidence" value="ECO:0007669"/>
    <property type="project" value="UniProtKB-ARBA"/>
</dbReference>
<evidence type="ECO:0000256" key="12">
    <source>
        <dbReference type="ARBA" id="ARBA00023136"/>
    </source>
</evidence>
<keyword evidence="9 14" id="KW-0560">Oxidoreductase</keyword>
<evidence type="ECO:0000256" key="5">
    <source>
        <dbReference type="ARBA" id="ARBA00022617"/>
    </source>
</evidence>
<evidence type="ECO:0000256" key="7">
    <source>
        <dbReference type="ARBA" id="ARBA00022824"/>
    </source>
</evidence>
<proteinExistence type="inferred from homology"/>
<dbReference type="InterPro" id="IPR001128">
    <property type="entry name" value="Cyt_P450"/>
</dbReference>
<evidence type="ECO:0000256" key="1">
    <source>
        <dbReference type="ARBA" id="ARBA00001971"/>
    </source>
</evidence>
<dbReference type="Ensembl" id="ENSSORT00005054279.1">
    <property type="protein sequence ID" value="ENSSORP00005053025.1"/>
    <property type="gene ID" value="ENSSORG00005023802.1"/>
</dbReference>
<dbReference type="PRINTS" id="PR00385">
    <property type="entry name" value="P450"/>
</dbReference>
<dbReference type="InterPro" id="IPR036396">
    <property type="entry name" value="Cyt_P450_sf"/>
</dbReference>
<dbReference type="Proteomes" id="UP000472271">
    <property type="component" value="Chromosome 24"/>
</dbReference>
<evidence type="ECO:0000256" key="14">
    <source>
        <dbReference type="RuleBase" id="RU000461"/>
    </source>
</evidence>
<evidence type="ECO:0000256" key="15">
    <source>
        <dbReference type="SAM" id="Phobius"/>
    </source>
</evidence>
<dbReference type="InterPro" id="IPR008069">
    <property type="entry name" value="Cyt_P450_E_grp-I_CYP2D-like"/>
</dbReference>
<dbReference type="GO" id="GO:0020037">
    <property type="term" value="F:heme binding"/>
    <property type="evidence" value="ECO:0007669"/>
    <property type="project" value="InterPro"/>
</dbReference>
<dbReference type="InterPro" id="IPR050182">
    <property type="entry name" value="Cytochrome_P450_fam2"/>
</dbReference>
<keyword evidence="5 13" id="KW-0349">Heme</keyword>
<reference evidence="16" key="3">
    <citation type="submission" date="2025-09" db="UniProtKB">
        <authorList>
            <consortium name="Ensembl"/>
        </authorList>
    </citation>
    <scope>IDENTIFICATION</scope>
</reference>
<dbReference type="InterPro" id="IPR002401">
    <property type="entry name" value="Cyt_P450_E_grp-I"/>
</dbReference>
<dbReference type="Pfam" id="PF00067">
    <property type="entry name" value="p450"/>
    <property type="match status" value="1"/>
</dbReference>
<evidence type="ECO:0000256" key="3">
    <source>
        <dbReference type="ARBA" id="ARBA00004586"/>
    </source>
</evidence>
<sequence length="507" mass="58306">MAELDVFLQSFGSLSLFGALLVLLLVLFIFSSSFGSEKPRNEPPGPTPLPLIGNLLQIDMWNRHKSLQKFYKKYGSVFTIYMGPKKMVVLAGYKTVKEALVNYADEFGERHPALTVRNSKKDHGVLWSNGDSWKEMRRFSLINLRDYGMGKKACEDKIIEESFYLSEELKKFKGEPCDPSQLLTNAVSNIISSMVYGSRFDYEDPEFIALIDRMSRSIKLMATPSMQFYNVLPAIGKWFSGAQKEFQKLQVLLREYNLKVFRQLRETLNPHMCRGFVDAFFVRQQQQLKESGVIDRHYNDANLEETVKHLFGAGTETTATTLRWILLFMIKYPKIQDQIQEEISRVVGSRKLQYEDRNNLPFTNAVIHETQRLANVFPMSVPHRTSKDVTFQGYFIEKGTVVIPLLGSVLYDETEWEKPHSFHPAHFLDKDGKFVKRDAFMPFSAGRRVCLGEGLARMELFLFFTTLLQNFRLTPPPGVSEDDLDLTPQLLPPLSPQPYKLCIVPRT</sequence>
<reference evidence="16" key="2">
    <citation type="submission" date="2025-08" db="UniProtKB">
        <authorList>
            <consortium name="Ensembl"/>
        </authorList>
    </citation>
    <scope>IDENTIFICATION</scope>
</reference>
<dbReference type="Gene3D" id="1.10.630.10">
    <property type="entry name" value="Cytochrome P450"/>
    <property type="match status" value="1"/>
</dbReference>
<evidence type="ECO:0000256" key="6">
    <source>
        <dbReference type="ARBA" id="ARBA00022723"/>
    </source>
</evidence>
<dbReference type="PROSITE" id="PS00086">
    <property type="entry name" value="CYTOCHROME_P450"/>
    <property type="match status" value="1"/>
</dbReference>
<keyword evidence="10 13" id="KW-0408">Iron</keyword>
<dbReference type="GO" id="GO:0006805">
    <property type="term" value="P:xenobiotic metabolic process"/>
    <property type="evidence" value="ECO:0007669"/>
    <property type="project" value="TreeGrafter"/>
</dbReference>
<evidence type="ECO:0000256" key="10">
    <source>
        <dbReference type="ARBA" id="ARBA00023004"/>
    </source>
</evidence>
<keyword evidence="15" id="KW-1133">Transmembrane helix</keyword>
<dbReference type="InParanoid" id="A0A673CFX4"/>
<keyword evidence="11 14" id="KW-0503">Monooxygenase</keyword>
<feature type="transmembrane region" description="Helical" evidence="15">
    <location>
        <begin position="6"/>
        <end position="30"/>
    </location>
</feature>
<keyword evidence="15" id="KW-0812">Transmembrane</keyword>
<keyword evidence="6 13" id="KW-0479">Metal-binding</keyword>
<keyword evidence="7" id="KW-0256">Endoplasmic reticulum</keyword>
<accession>A0A673CFX4</accession>
<evidence type="ECO:0000313" key="16">
    <source>
        <dbReference type="Ensembl" id="ENSSORP00005053025.1"/>
    </source>
</evidence>
<evidence type="ECO:0000256" key="2">
    <source>
        <dbReference type="ARBA" id="ARBA00004524"/>
    </source>
</evidence>
<dbReference type="InterPro" id="IPR017972">
    <property type="entry name" value="Cyt_P450_CS"/>
</dbReference>
<keyword evidence="12 15" id="KW-0472">Membrane</keyword>
<dbReference type="GO" id="GO:0016712">
    <property type="term" value="F:oxidoreductase activity, acting on paired donors, with incorporation or reduction of molecular oxygen, reduced flavin or flavoprotein as one donor, and incorporation of one atom of oxygen"/>
    <property type="evidence" value="ECO:0007669"/>
    <property type="project" value="InterPro"/>
</dbReference>
<evidence type="ECO:0000256" key="13">
    <source>
        <dbReference type="PIRSR" id="PIRSR602401-1"/>
    </source>
</evidence>
<gene>
    <name evidence="16" type="primary">LOC115415487</name>
</gene>
<dbReference type="PANTHER" id="PTHR24300:SF319">
    <property type="entry name" value="CYTOCHROME P450, FAMILY 2, SUBFAMILY AC, POLYPEPTIDE 1"/>
    <property type="match status" value="1"/>
</dbReference>
<dbReference type="AlphaFoldDB" id="A0A673CFX4"/>
<comment type="similarity">
    <text evidence="4 14">Belongs to the cytochrome P450 family.</text>
</comment>
<dbReference type="GO" id="GO:0005506">
    <property type="term" value="F:iron ion binding"/>
    <property type="evidence" value="ECO:0007669"/>
    <property type="project" value="InterPro"/>
</dbReference>
<reference evidence="16" key="1">
    <citation type="submission" date="2019-06" db="EMBL/GenBank/DDBJ databases">
        <authorList>
            <consortium name="Wellcome Sanger Institute Data Sharing"/>
        </authorList>
    </citation>
    <scope>NUCLEOTIDE SEQUENCE [LARGE SCALE GENOMIC DNA]</scope>
</reference>
<dbReference type="GO" id="GO:0006082">
    <property type="term" value="P:organic acid metabolic process"/>
    <property type="evidence" value="ECO:0007669"/>
    <property type="project" value="TreeGrafter"/>
</dbReference>
<evidence type="ECO:0000256" key="8">
    <source>
        <dbReference type="ARBA" id="ARBA00022848"/>
    </source>
</evidence>
<organism evidence="16 17">
    <name type="scientific">Sphaeramia orbicularis</name>
    <name type="common">orbiculate cardinalfish</name>
    <dbReference type="NCBI Taxonomy" id="375764"/>
    <lineage>
        <taxon>Eukaryota</taxon>
        <taxon>Metazoa</taxon>
        <taxon>Chordata</taxon>
        <taxon>Craniata</taxon>
        <taxon>Vertebrata</taxon>
        <taxon>Euteleostomi</taxon>
        <taxon>Actinopterygii</taxon>
        <taxon>Neopterygii</taxon>
        <taxon>Teleostei</taxon>
        <taxon>Neoteleostei</taxon>
        <taxon>Acanthomorphata</taxon>
        <taxon>Gobiaria</taxon>
        <taxon>Kurtiformes</taxon>
        <taxon>Apogonoidei</taxon>
        <taxon>Apogonidae</taxon>
        <taxon>Apogoninae</taxon>
        <taxon>Sphaeramia</taxon>
    </lineage>
</organism>
<dbReference type="PRINTS" id="PR00463">
    <property type="entry name" value="EP450I"/>
</dbReference>
<evidence type="ECO:0000256" key="4">
    <source>
        <dbReference type="ARBA" id="ARBA00010617"/>
    </source>
</evidence>
<comment type="subcellular location">
    <subcellularLocation>
        <location evidence="3">Endoplasmic reticulum membrane</location>
    </subcellularLocation>
    <subcellularLocation>
        <location evidence="2">Microsome membrane</location>
    </subcellularLocation>
</comment>
<dbReference type="SUPFAM" id="SSF48264">
    <property type="entry name" value="Cytochrome P450"/>
    <property type="match status" value="1"/>
</dbReference>
<evidence type="ECO:0000256" key="11">
    <source>
        <dbReference type="ARBA" id="ARBA00023033"/>
    </source>
</evidence>
<keyword evidence="17" id="KW-1185">Reference proteome</keyword>
<keyword evidence="8" id="KW-0492">Microsome</keyword>
<dbReference type="FunFam" id="1.10.630.10:FF:000010">
    <property type="entry name" value="cytochrome P450 2W1 isoform X2"/>
    <property type="match status" value="1"/>
</dbReference>
<feature type="binding site" description="axial binding residue" evidence="13">
    <location>
        <position position="450"/>
    </location>
    <ligand>
        <name>heme</name>
        <dbReference type="ChEBI" id="CHEBI:30413"/>
    </ligand>
    <ligandPart>
        <name>Fe</name>
        <dbReference type="ChEBI" id="CHEBI:18248"/>
    </ligandPart>
</feature>
<dbReference type="PRINTS" id="PR01686">
    <property type="entry name" value="EP450ICYP2D"/>
</dbReference>
<dbReference type="OrthoDB" id="2789670at2759"/>
<name>A0A673CFX4_9TELE</name>
<dbReference type="RefSeq" id="XP_029984938.1">
    <property type="nucleotide sequence ID" value="XM_030129078.1"/>
</dbReference>
<evidence type="ECO:0000256" key="9">
    <source>
        <dbReference type="ARBA" id="ARBA00023002"/>
    </source>
</evidence>
<dbReference type="PANTHER" id="PTHR24300">
    <property type="entry name" value="CYTOCHROME P450 508A4-RELATED"/>
    <property type="match status" value="1"/>
</dbReference>